<dbReference type="InterPro" id="IPR023299">
    <property type="entry name" value="ATPase_P-typ_cyto_dom_N"/>
</dbReference>
<sequence length="690" mass="76558">MANKECYQCGIPITGKSLRYDIGNGQVEDFCCFGCYLINKTTGLRGEEGNAVAFLGKFGFGYFLAMIVFMLSTYLYGAHMTPDDPEAQAFTKVIKYIILILSTPVMILLGIPILKNSFSRHNWLNFNTDTLIAIGAFSAYFLSVYSVFTNKPSIYFETATMILVLVTFGRYLETSSRVKASNFAKQLLRLVPQKATLLKDGKEIEVNADKLKLGDIVLVKEGEKIPADGIVLEGNGYVDESMLTGESKPVSKKEEDEVYAGTILNNGFLKIKVIKPQEEWALNKFIKMMKEIRNSKAPINRITDTVSAYFLPVMLSLSAGAFAYWYVEAGFEKALITSMSVLLISCPCAFSIGAPLALWIGLSEAFREGIIIKGADVLEKLSSVKTIFFDKTGTITERFLMVSKVKAKDEDIIKKAYCLEKMSQHPLAISFVYYCKSKNLTADCNVKDFKTHFGYGIEGIVNGEKLYIGNKQFISKLGLTIPQQLEEIEKEAEKNAEIPVFIFNDKQVLGIITFSQKIKDEAPIAIKALKKLKLKIKVLTGDTEYFARIIKEKLGIEEVKANLLPEDKIKEIEKEKQKAKVVAMVGDGINDAPALAKADIGIAMGCGTDITKESANISLVSDDLRKVPLMILLARKVKRVIYTNIFWAFIYNIIGIGYALTGNLSPILAALAMVLSSAFVIGNSIRVKNW</sequence>
<evidence type="ECO:0000256" key="2">
    <source>
        <dbReference type="ARBA" id="ARBA00006024"/>
    </source>
</evidence>
<evidence type="ECO:0000256" key="8">
    <source>
        <dbReference type="ARBA" id="ARBA00022741"/>
    </source>
</evidence>
<comment type="subcellular location">
    <subcellularLocation>
        <location evidence="1">Cell membrane</location>
        <topology evidence="1">Multi-pass membrane protein</topology>
    </subcellularLocation>
</comment>
<dbReference type="GO" id="GO:0005507">
    <property type="term" value="F:copper ion binding"/>
    <property type="evidence" value="ECO:0007669"/>
    <property type="project" value="TreeGrafter"/>
</dbReference>
<evidence type="ECO:0000256" key="10">
    <source>
        <dbReference type="ARBA" id="ARBA00022842"/>
    </source>
</evidence>
<keyword evidence="13" id="KW-0406">Ion transport</keyword>
<evidence type="ECO:0000256" key="5">
    <source>
        <dbReference type="ARBA" id="ARBA00022553"/>
    </source>
</evidence>
<dbReference type="AlphaFoldDB" id="A0A3M0BKQ1"/>
<dbReference type="InterPro" id="IPR001757">
    <property type="entry name" value="P_typ_ATPase"/>
</dbReference>
<dbReference type="InterPro" id="IPR023298">
    <property type="entry name" value="ATPase_P-typ_TM_dom_sf"/>
</dbReference>
<dbReference type="SUPFAM" id="SSF81653">
    <property type="entry name" value="Calcium ATPase, transduction domain A"/>
    <property type="match status" value="1"/>
</dbReference>
<feature type="transmembrane region" description="Helical" evidence="15">
    <location>
        <begin position="640"/>
        <end position="661"/>
    </location>
</feature>
<keyword evidence="11" id="KW-1278">Translocase</keyword>
<evidence type="ECO:0000256" key="3">
    <source>
        <dbReference type="ARBA" id="ARBA00022448"/>
    </source>
</evidence>
<dbReference type="RefSeq" id="WP_121922487.1">
    <property type="nucleotide sequence ID" value="NZ_REFO01000010.1"/>
</dbReference>
<evidence type="ECO:0000256" key="6">
    <source>
        <dbReference type="ARBA" id="ARBA00022692"/>
    </source>
</evidence>
<dbReference type="InterPro" id="IPR027256">
    <property type="entry name" value="P-typ_ATPase_IB"/>
</dbReference>
<dbReference type="PRINTS" id="PR00119">
    <property type="entry name" value="CATATPASE"/>
</dbReference>
<dbReference type="GO" id="GO:0016887">
    <property type="term" value="F:ATP hydrolysis activity"/>
    <property type="evidence" value="ECO:0007669"/>
    <property type="project" value="InterPro"/>
</dbReference>
<dbReference type="SUPFAM" id="SSF56784">
    <property type="entry name" value="HAD-like"/>
    <property type="match status" value="1"/>
</dbReference>
<dbReference type="EMBL" id="REFO01000010">
    <property type="protein sequence ID" value="RMA97717.1"/>
    <property type="molecule type" value="Genomic_DNA"/>
</dbReference>
<evidence type="ECO:0000256" key="7">
    <source>
        <dbReference type="ARBA" id="ARBA00022723"/>
    </source>
</evidence>
<dbReference type="InterPro" id="IPR044492">
    <property type="entry name" value="P_typ_ATPase_HD_dom"/>
</dbReference>
<feature type="domain" description="P-type ATPase A" evidence="16">
    <location>
        <begin position="190"/>
        <end position="289"/>
    </location>
</feature>
<dbReference type="Gene3D" id="2.70.150.10">
    <property type="entry name" value="Calcium-transporting ATPase, cytoplasmic transduction domain A"/>
    <property type="match status" value="1"/>
</dbReference>
<feature type="transmembrane region" description="Helical" evidence="15">
    <location>
        <begin position="339"/>
        <end position="362"/>
    </location>
</feature>
<keyword evidence="3" id="KW-0813">Transport</keyword>
<evidence type="ECO:0000313" key="18">
    <source>
        <dbReference type="Proteomes" id="UP000280842"/>
    </source>
</evidence>
<dbReference type="GO" id="GO:0005886">
    <property type="term" value="C:plasma membrane"/>
    <property type="evidence" value="ECO:0007669"/>
    <property type="project" value="UniProtKB-SubCell"/>
</dbReference>
<keyword evidence="4 15" id="KW-1003">Cell membrane</keyword>
<dbReference type="InterPro" id="IPR023214">
    <property type="entry name" value="HAD_sf"/>
</dbReference>
<dbReference type="PROSITE" id="PS01229">
    <property type="entry name" value="COF_2"/>
    <property type="match status" value="1"/>
</dbReference>
<dbReference type="InterPro" id="IPR008250">
    <property type="entry name" value="ATPase_P-typ_transduc_dom_A_sf"/>
</dbReference>
<evidence type="ECO:0000256" key="4">
    <source>
        <dbReference type="ARBA" id="ARBA00022475"/>
    </source>
</evidence>
<evidence type="ECO:0000256" key="15">
    <source>
        <dbReference type="RuleBase" id="RU362081"/>
    </source>
</evidence>
<keyword evidence="9 15" id="KW-0067">ATP-binding</keyword>
<dbReference type="Pfam" id="PF00702">
    <property type="entry name" value="Hydrolase"/>
    <property type="match status" value="1"/>
</dbReference>
<dbReference type="GO" id="GO:0005524">
    <property type="term" value="F:ATP binding"/>
    <property type="evidence" value="ECO:0007669"/>
    <property type="project" value="UniProtKB-UniRule"/>
</dbReference>
<gene>
    <name evidence="17" type="ORF">CLV39_0340</name>
</gene>
<dbReference type="OrthoDB" id="9779at2"/>
<keyword evidence="6 15" id="KW-0812">Transmembrane</keyword>
<protein>
    <submittedName>
        <fullName evidence="17">Cu2+-exporting ATPase/Cu+-exporting ATPase</fullName>
    </submittedName>
</protein>
<dbReference type="InterPro" id="IPR059000">
    <property type="entry name" value="ATPase_P-type_domA"/>
</dbReference>
<dbReference type="SUPFAM" id="SSF81665">
    <property type="entry name" value="Calcium ATPase, transmembrane domain M"/>
    <property type="match status" value="1"/>
</dbReference>
<dbReference type="Proteomes" id="UP000280842">
    <property type="component" value="Unassembled WGS sequence"/>
</dbReference>
<dbReference type="InterPro" id="IPR018303">
    <property type="entry name" value="ATPase_P-typ_P_site"/>
</dbReference>
<evidence type="ECO:0000313" key="17">
    <source>
        <dbReference type="EMBL" id="RMA97717.1"/>
    </source>
</evidence>
<keyword evidence="10" id="KW-0460">Magnesium</keyword>
<evidence type="ECO:0000259" key="16">
    <source>
        <dbReference type="Pfam" id="PF00122"/>
    </source>
</evidence>
<feature type="transmembrane region" description="Helical" evidence="15">
    <location>
        <begin position="96"/>
        <end position="114"/>
    </location>
</feature>
<keyword evidence="18" id="KW-1185">Reference proteome</keyword>
<dbReference type="FunFam" id="2.70.150.10:FF:000002">
    <property type="entry name" value="Copper-transporting ATPase 1, putative"/>
    <property type="match status" value="1"/>
</dbReference>
<evidence type="ECO:0000256" key="13">
    <source>
        <dbReference type="ARBA" id="ARBA00023065"/>
    </source>
</evidence>
<evidence type="ECO:0000256" key="9">
    <source>
        <dbReference type="ARBA" id="ARBA00022840"/>
    </source>
</evidence>
<accession>A0A3M0BKQ1</accession>
<dbReference type="Gene3D" id="3.40.50.1000">
    <property type="entry name" value="HAD superfamily/HAD-like"/>
    <property type="match status" value="1"/>
</dbReference>
<dbReference type="SFLD" id="SFLDF00027">
    <property type="entry name" value="p-type_atpase"/>
    <property type="match status" value="1"/>
</dbReference>
<feature type="transmembrane region" description="Helical" evidence="15">
    <location>
        <begin position="667"/>
        <end position="685"/>
    </location>
</feature>
<dbReference type="GO" id="GO:0043682">
    <property type="term" value="F:P-type divalent copper transporter activity"/>
    <property type="evidence" value="ECO:0007669"/>
    <property type="project" value="TreeGrafter"/>
</dbReference>
<feature type="transmembrane region" description="Helical" evidence="15">
    <location>
        <begin position="306"/>
        <end position="327"/>
    </location>
</feature>
<reference evidence="17 18" key="1">
    <citation type="submission" date="2018-10" db="EMBL/GenBank/DDBJ databases">
        <title>Genomic Encyclopedia of Archaeal and Bacterial Type Strains, Phase II (KMG-II): from individual species to whole genera.</title>
        <authorList>
            <person name="Goeker M."/>
        </authorList>
    </citation>
    <scope>NUCLEOTIDE SEQUENCE [LARGE SCALE GENOMIC DNA]</scope>
    <source>
        <strain evidence="17 18">VM1</strain>
    </source>
</reference>
<dbReference type="Gene3D" id="3.40.1110.10">
    <property type="entry name" value="Calcium-transporting ATPase, cytoplasmic domain N"/>
    <property type="match status" value="1"/>
</dbReference>
<dbReference type="GO" id="GO:0055070">
    <property type="term" value="P:copper ion homeostasis"/>
    <property type="evidence" value="ECO:0007669"/>
    <property type="project" value="TreeGrafter"/>
</dbReference>
<dbReference type="NCBIfam" id="TIGR01525">
    <property type="entry name" value="ATPase-IB_hvy"/>
    <property type="match status" value="1"/>
</dbReference>
<keyword evidence="14 15" id="KW-0472">Membrane</keyword>
<feature type="transmembrane region" description="Helical" evidence="15">
    <location>
        <begin position="154"/>
        <end position="172"/>
    </location>
</feature>
<evidence type="ECO:0000256" key="1">
    <source>
        <dbReference type="ARBA" id="ARBA00004651"/>
    </source>
</evidence>
<evidence type="ECO:0000256" key="14">
    <source>
        <dbReference type="ARBA" id="ARBA00023136"/>
    </source>
</evidence>
<dbReference type="PROSITE" id="PS00154">
    <property type="entry name" value="ATPASE_E1_E2"/>
    <property type="match status" value="1"/>
</dbReference>
<dbReference type="PANTHER" id="PTHR43520:SF5">
    <property type="entry name" value="CATION-TRANSPORTING P-TYPE ATPASE-RELATED"/>
    <property type="match status" value="1"/>
</dbReference>
<keyword evidence="12 15" id="KW-1133">Transmembrane helix</keyword>
<comment type="similarity">
    <text evidence="2 15">Belongs to the cation transport ATPase (P-type) (TC 3.A.3) family. Type IB subfamily.</text>
</comment>
<dbReference type="SFLD" id="SFLDG00002">
    <property type="entry name" value="C1.7:_P-type_atpase_like"/>
    <property type="match status" value="1"/>
</dbReference>
<dbReference type="PRINTS" id="PR00943">
    <property type="entry name" value="CUATPASE"/>
</dbReference>
<proteinExistence type="inferred from homology"/>
<keyword evidence="7 15" id="KW-0479">Metal-binding</keyword>
<feature type="transmembrane region" description="Helical" evidence="15">
    <location>
        <begin position="126"/>
        <end position="148"/>
    </location>
</feature>
<dbReference type="InterPro" id="IPR036412">
    <property type="entry name" value="HAD-like_sf"/>
</dbReference>
<dbReference type="NCBIfam" id="TIGR01511">
    <property type="entry name" value="ATPase-IB1_Cu"/>
    <property type="match status" value="1"/>
</dbReference>
<evidence type="ECO:0000256" key="11">
    <source>
        <dbReference type="ARBA" id="ARBA00022967"/>
    </source>
</evidence>
<dbReference type="SFLD" id="SFLDS00003">
    <property type="entry name" value="Haloacid_Dehalogenase"/>
    <property type="match status" value="1"/>
</dbReference>
<organism evidence="17 18">
    <name type="scientific">Hydrogenothermus marinus</name>
    <dbReference type="NCBI Taxonomy" id="133270"/>
    <lineage>
        <taxon>Bacteria</taxon>
        <taxon>Pseudomonadati</taxon>
        <taxon>Aquificota</taxon>
        <taxon>Aquificia</taxon>
        <taxon>Aquificales</taxon>
        <taxon>Hydrogenothermaceae</taxon>
        <taxon>Hydrogenothermus</taxon>
    </lineage>
</organism>
<feature type="transmembrane region" description="Helical" evidence="15">
    <location>
        <begin position="54"/>
        <end position="76"/>
    </location>
</feature>
<dbReference type="Pfam" id="PF00122">
    <property type="entry name" value="E1-E2_ATPase"/>
    <property type="match status" value="1"/>
</dbReference>
<name>A0A3M0BKQ1_9AQUI</name>
<keyword evidence="8 15" id="KW-0547">Nucleotide-binding</keyword>
<dbReference type="NCBIfam" id="TIGR01494">
    <property type="entry name" value="ATPase_P-type"/>
    <property type="match status" value="1"/>
</dbReference>
<evidence type="ECO:0000256" key="12">
    <source>
        <dbReference type="ARBA" id="ARBA00022989"/>
    </source>
</evidence>
<keyword evidence="5" id="KW-0597">Phosphoprotein</keyword>
<dbReference type="PANTHER" id="PTHR43520">
    <property type="entry name" value="ATP7, ISOFORM B"/>
    <property type="match status" value="1"/>
</dbReference>
<comment type="caution">
    <text evidence="17">The sequence shown here is derived from an EMBL/GenBank/DDBJ whole genome shotgun (WGS) entry which is preliminary data.</text>
</comment>